<feature type="compositionally biased region" description="Polar residues" evidence="5">
    <location>
        <begin position="154"/>
        <end position="168"/>
    </location>
</feature>
<keyword evidence="3" id="KW-0963">Cytoplasm</keyword>
<dbReference type="GO" id="GO:0006897">
    <property type="term" value="P:endocytosis"/>
    <property type="evidence" value="ECO:0007669"/>
    <property type="project" value="UniProtKB-KW"/>
</dbReference>
<feature type="compositionally biased region" description="Polar residues" evidence="5">
    <location>
        <begin position="27"/>
        <end position="48"/>
    </location>
</feature>
<dbReference type="InterPro" id="IPR012320">
    <property type="entry name" value="SHD_dom"/>
</dbReference>
<feature type="compositionally biased region" description="Acidic residues" evidence="5">
    <location>
        <begin position="970"/>
        <end position="993"/>
    </location>
</feature>
<gene>
    <name evidence="8" type="ORF">AB6A40_005756</name>
</gene>
<feature type="compositionally biased region" description="Polar residues" evidence="5">
    <location>
        <begin position="509"/>
        <end position="530"/>
    </location>
</feature>
<feature type="compositionally biased region" description="Low complexity" evidence="5">
    <location>
        <begin position="605"/>
        <end position="615"/>
    </location>
</feature>
<evidence type="ECO:0000256" key="5">
    <source>
        <dbReference type="SAM" id="MobiDB-lite"/>
    </source>
</evidence>
<evidence type="ECO:0000256" key="1">
    <source>
        <dbReference type="ARBA" id="ARBA00004496"/>
    </source>
</evidence>
<dbReference type="GO" id="GO:0005737">
    <property type="term" value="C:cytoplasm"/>
    <property type="evidence" value="ECO:0007669"/>
    <property type="project" value="UniProtKB-SubCell"/>
</dbReference>
<evidence type="ECO:0000313" key="9">
    <source>
        <dbReference type="Proteomes" id="UP001608902"/>
    </source>
</evidence>
<feature type="compositionally biased region" description="Pro residues" evidence="5">
    <location>
        <begin position="636"/>
        <end position="660"/>
    </location>
</feature>
<feature type="region of interest" description="Disordered" evidence="5">
    <location>
        <begin position="26"/>
        <end position="48"/>
    </location>
</feature>
<keyword evidence="4" id="KW-0254">Endocytosis</keyword>
<accession>A0ABD6EIK1</accession>
<protein>
    <recommendedName>
        <fullName evidence="10">SHD domain-containing protein</fullName>
    </recommendedName>
</protein>
<feature type="region of interest" description="Disordered" evidence="5">
    <location>
        <begin position="487"/>
        <end position="530"/>
    </location>
</feature>
<evidence type="ECO:0000259" key="7">
    <source>
        <dbReference type="PROSITE" id="PS51072"/>
    </source>
</evidence>
<dbReference type="EMBL" id="JBGFUD010003782">
    <property type="protein sequence ID" value="MFH4979047.1"/>
    <property type="molecule type" value="Genomic_DNA"/>
</dbReference>
<feature type="domain" description="SHD" evidence="6">
    <location>
        <begin position="1005"/>
        <end position="1151"/>
    </location>
</feature>
<dbReference type="InterPro" id="IPR050431">
    <property type="entry name" value="Adaptor_comp_med_subunit"/>
</dbReference>
<dbReference type="PROSITE" id="PS51072">
    <property type="entry name" value="MHD"/>
    <property type="match status" value="1"/>
</dbReference>
<feature type="region of interest" description="Disordered" evidence="5">
    <location>
        <begin position="726"/>
        <end position="894"/>
    </location>
</feature>
<feature type="compositionally biased region" description="Basic and acidic residues" evidence="5">
    <location>
        <begin position="109"/>
        <end position="123"/>
    </location>
</feature>
<evidence type="ECO:0008006" key="10">
    <source>
        <dbReference type="Google" id="ProtNLM"/>
    </source>
</evidence>
<feature type="region of interest" description="Disordered" evidence="5">
    <location>
        <begin position="545"/>
        <end position="678"/>
    </location>
</feature>
<reference evidence="8 9" key="1">
    <citation type="submission" date="2024-08" db="EMBL/GenBank/DDBJ databases">
        <title>Gnathostoma spinigerum genome.</title>
        <authorList>
            <person name="Gonzalez-Bertolin B."/>
            <person name="Monzon S."/>
            <person name="Zaballos A."/>
            <person name="Jimenez P."/>
            <person name="Dekumyoy P."/>
            <person name="Varona S."/>
            <person name="Cuesta I."/>
            <person name="Sumanam S."/>
            <person name="Adisakwattana P."/>
            <person name="Gasser R.B."/>
            <person name="Hernandez-Gonzalez A."/>
            <person name="Young N.D."/>
            <person name="Perteguer M.J."/>
        </authorList>
    </citation>
    <scope>NUCLEOTIDE SEQUENCE [LARGE SCALE GENOMIC DNA]</scope>
    <source>
        <strain evidence="8">AL3</strain>
        <tissue evidence="8">Liver</tissue>
    </source>
</reference>
<dbReference type="AlphaFoldDB" id="A0ABD6EIK1"/>
<dbReference type="SUPFAM" id="SSF49447">
    <property type="entry name" value="Second domain of Mu2 adaptin subunit (ap50) of ap2 adaptor"/>
    <property type="match status" value="1"/>
</dbReference>
<feature type="compositionally biased region" description="Polar residues" evidence="5">
    <location>
        <begin position="572"/>
        <end position="594"/>
    </location>
</feature>
<feature type="compositionally biased region" description="Basic and acidic residues" evidence="5">
    <location>
        <begin position="496"/>
        <end position="507"/>
    </location>
</feature>
<comment type="caution">
    <text evidence="8">The sequence shown here is derived from an EMBL/GenBank/DDBJ whole genome shotgun (WGS) entry which is preliminary data.</text>
</comment>
<evidence type="ECO:0000313" key="8">
    <source>
        <dbReference type="EMBL" id="MFH4979047.1"/>
    </source>
</evidence>
<feature type="domain" description="MHD" evidence="7">
    <location>
        <begin position="1155"/>
        <end position="1217"/>
    </location>
</feature>
<evidence type="ECO:0000256" key="4">
    <source>
        <dbReference type="ARBA" id="ARBA00022583"/>
    </source>
</evidence>
<proteinExistence type="inferred from homology"/>
<feature type="compositionally biased region" description="Pro residues" evidence="5">
    <location>
        <begin position="616"/>
        <end position="627"/>
    </location>
</feature>
<dbReference type="InterPro" id="IPR036168">
    <property type="entry name" value="AP2_Mu_C_sf"/>
</dbReference>
<evidence type="ECO:0000256" key="2">
    <source>
        <dbReference type="ARBA" id="ARBA00005579"/>
    </source>
</evidence>
<dbReference type="InterPro" id="IPR028565">
    <property type="entry name" value="MHD"/>
</dbReference>
<feature type="compositionally biased region" description="Polar residues" evidence="5">
    <location>
        <begin position="185"/>
        <end position="199"/>
    </location>
</feature>
<feature type="region of interest" description="Disordered" evidence="5">
    <location>
        <begin position="98"/>
        <end position="199"/>
    </location>
</feature>
<sequence>MKFISTVRLCQKYLLRRIDKGSEVDQTEISRQQSSKSNSLVRGLSLTQSDTPIRSKAKENIFEKKITMDRQPIREVGKPMIAETKHFSADWGEMSAVIPPSSSSTADLTFEKKSTQNRTEHFSDQTSTTTEIPDREAQRVNQEQPSVAAERPLSPSTSAIDDGSSTFDYITAALGPLPSEPTPELTGQLSTDSSTPNTSAAIASVPPPMVAPLPEPVHDSFQGENILSTSGRTELPDSATSSTAGISELPATKTVGFCSQREETHDGRSVQDASPIGITTDRFETDDQWSYPPPPPPPKFDRNLPCMVHSTYDDAQELVSTDQTFAATNAQMNMTSTFKESYTGDNIDSVGRGTGYNDSKCESQEISGESKDQNYFAAEQTPTISKETDSVSASTAERPWQPDHRVPITAVSNPFASVWDNEAATQQPSSIQPTVVSSQQQSVYDASTPHDAYDYSATAASQTPVSSAPNRSVDQIYQDNTRTYQYVEGTTTATPESREISDMKHPPEVQQSSESAWGSTSSDVPQSYSSRPAPVKLEFMAPLFPNLPRRDPIDPFSWDAQDSEVSPYFPASNVSVGQTTSTAHTDKFTTSTISAKIPQPFNEGSATPPSAHSTPSRPPPRPAPPSGGIPHHLTKPPVPPSPRLPPKKPPPPLKPPQPQPPEEDAWTQFKKLSEKVTDTVRSTEEKLKTLEEHSAVADIKDESYIAQIGGSQGFIPELAEKQLKAYEEQHQGASAFESIKKKAKASGKPPKPPSPEYDPAREESLDRAAIELAKKMAAMRADLSDWKPPSESIGTEKNEDVTSTADLPLHPKPDTSTVDAVSDTVKGSDDSGVIYPSVPAQTKFGWTDFDDTSDAELPPSESGFFSEPTAPGCSDGLVSSADPFAPSSKPNVTSEFGTNLLLESTDPFDVKSAEEILDAAEAKVAEKVAAEEVQKDIDFFSTAAVTDRESAESSSTTEGGSPVSTRPSGFEDDFRAEDEDFPSPLYDEDDTEPLTDFPEKFQGDGWELMVRYPIKKKIMGDRYWKPCFVRLNGDTLQLFNSRNETKPFQEVLLQASYSLSDTTLQAYDIYGKIHTVKLQYVMYKERVGIRPGQISRLVEGHITKYGLPLEHSAQITVLLKFGSLIASELASFVTVVEDVFFKCITKRETAPVYKQDEIQVHCYDEYFGYVDKSGLLSQQKARVRLFCLAFVSGSPFIEIGLNDRRRQGKVSCQQTTH</sequence>
<dbReference type="Gene3D" id="2.60.40.1170">
    <property type="entry name" value="Mu homology domain, subdomain B"/>
    <property type="match status" value="1"/>
</dbReference>
<dbReference type="Proteomes" id="UP001608902">
    <property type="component" value="Unassembled WGS sequence"/>
</dbReference>
<feature type="compositionally biased region" description="Basic and acidic residues" evidence="5">
    <location>
        <begin position="758"/>
        <end position="774"/>
    </location>
</feature>
<feature type="region of interest" description="Disordered" evidence="5">
    <location>
        <begin position="944"/>
        <end position="998"/>
    </location>
</feature>
<keyword evidence="9" id="KW-1185">Reference proteome</keyword>
<organism evidence="8 9">
    <name type="scientific">Gnathostoma spinigerum</name>
    <dbReference type="NCBI Taxonomy" id="75299"/>
    <lineage>
        <taxon>Eukaryota</taxon>
        <taxon>Metazoa</taxon>
        <taxon>Ecdysozoa</taxon>
        <taxon>Nematoda</taxon>
        <taxon>Chromadorea</taxon>
        <taxon>Rhabditida</taxon>
        <taxon>Spirurina</taxon>
        <taxon>Gnathostomatomorpha</taxon>
        <taxon>Gnathostomatoidea</taxon>
        <taxon>Gnathostomatidae</taxon>
        <taxon>Gnathostoma</taxon>
    </lineage>
</organism>
<dbReference type="PROSITE" id="PS51070">
    <property type="entry name" value="SHD"/>
    <property type="match status" value="1"/>
</dbReference>
<dbReference type="PANTHER" id="PTHR10529">
    <property type="entry name" value="AP COMPLEX SUBUNIT MU"/>
    <property type="match status" value="1"/>
</dbReference>
<comment type="similarity">
    <text evidence="2">Belongs to the Stoned B family.</text>
</comment>
<name>A0ABD6EIK1_9BILA</name>
<evidence type="ECO:0000259" key="6">
    <source>
        <dbReference type="PROSITE" id="PS51070"/>
    </source>
</evidence>
<feature type="compositionally biased region" description="Low complexity" evidence="5">
    <location>
        <begin position="952"/>
        <end position="965"/>
    </location>
</feature>
<evidence type="ECO:0000256" key="3">
    <source>
        <dbReference type="ARBA" id="ARBA00022490"/>
    </source>
</evidence>
<comment type="subcellular location">
    <subcellularLocation>
        <location evidence="1">Cytoplasm</location>
    </subcellularLocation>
</comment>